<sequence length="114" mass="12839">MESKPVDQLPQNLASLLAIQLCYSRNGTAPVLLDLKVAQGSTIDQVFLSLNPTLRHELEQMLSEKATFAVFGKKKTRDYVLSSGDRLEICRALIAQPMDARRRRALREHKTGKM</sequence>
<evidence type="ECO:0000256" key="1">
    <source>
        <dbReference type="ARBA" id="ARBA00010645"/>
    </source>
</evidence>
<dbReference type="InterPro" id="IPR037021">
    <property type="entry name" value="RnfH_sf"/>
</dbReference>
<accession>A0ABV6IMJ8</accession>
<dbReference type="InterPro" id="IPR005346">
    <property type="entry name" value="RnfH"/>
</dbReference>
<comment type="similarity">
    <text evidence="1">Belongs to the UPF0125 (RnfH) family.</text>
</comment>
<dbReference type="InterPro" id="IPR016155">
    <property type="entry name" value="Mopterin_synth/thiamin_S_b"/>
</dbReference>
<dbReference type="Pfam" id="PF03658">
    <property type="entry name" value="Ub-RnfH"/>
    <property type="match status" value="1"/>
</dbReference>
<protein>
    <submittedName>
        <fullName evidence="2">RnfH family protein</fullName>
    </submittedName>
</protein>
<evidence type="ECO:0000313" key="3">
    <source>
        <dbReference type="Proteomes" id="UP001589844"/>
    </source>
</evidence>
<reference evidence="2 3" key="1">
    <citation type="submission" date="2024-09" db="EMBL/GenBank/DDBJ databases">
        <authorList>
            <person name="Sun Q."/>
            <person name="Mori K."/>
        </authorList>
    </citation>
    <scope>NUCLEOTIDE SEQUENCE [LARGE SCALE GENOMIC DNA]</scope>
    <source>
        <strain evidence="2 3">CCM 8677</strain>
    </source>
</reference>
<dbReference type="Proteomes" id="UP001589844">
    <property type="component" value="Unassembled WGS sequence"/>
</dbReference>
<evidence type="ECO:0000313" key="2">
    <source>
        <dbReference type="EMBL" id="MFC0352079.1"/>
    </source>
</evidence>
<proteinExistence type="inferred from homology"/>
<gene>
    <name evidence="2" type="ORF">ACFFJH_19835</name>
</gene>
<name>A0ABV6IMJ8_9BURK</name>
<dbReference type="SUPFAM" id="SSF54285">
    <property type="entry name" value="MoaD/ThiS"/>
    <property type="match status" value="1"/>
</dbReference>
<dbReference type="EMBL" id="JBHLXJ010000036">
    <property type="protein sequence ID" value="MFC0352079.1"/>
    <property type="molecule type" value="Genomic_DNA"/>
</dbReference>
<dbReference type="RefSeq" id="WP_390214849.1">
    <property type="nucleotide sequence ID" value="NZ_JBHLXJ010000036.1"/>
</dbReference>
<dbReference type="Gene3D" id="3.10.20.280">
    <property type="entry name" value="RnfH-like"/>
    <property type="match status" value="1"/>
</dbReference>
<organism evidence="2 3">
    <name type="scientific">Undibacterium danionis</name>
    <dbReference type="NCBI Taxonomy" id="1812100"/>
    <lineage>
        <taxon>Bacteria</taxon>
        <taxon>Pseudomonadati</taxon>
        <taxon>Pseudomonadota</taxon>
        <taxon>Betaproteobacteria</taxon>
        <taxon>Burkholderiales</taxon>
        <taxon>Oxalobacteraceae</taxon>
        <taxon>Undibacterium</taxon>
    </lineage>
</organism>
<comment type="caution">
    <text evidence="2">The sequence shown here is derived from an EMBL/GenBank/DDBJ whole genome shotgun (WGS) entry which is preliminary data.</text>
</comment>
<keyword evidence="3" id="KW-1185">Reference proteome</keyword>